<name>A0A6S6SYP8_9BACT</name>
<accession>A0A6S6SYP8</accession>
<organism evidence="1">
    <name type="scientific">uncultured Aureispira sp</name>
    <dbReference type="NCBI Taxonomy" id="1331704"/>
    <lineage>
        <taxon>Bacteria</taxon>
        <taxon>Pseudomonadati</taxon>
        <taxon>Bacteroidota</taxon>
        <taxon>Saprospiria</taxon>
        <taxon>Saprospirales</taxon>
        <taxon>Saprospiraceae</taxon>
        <taxon>Aureispira</taxon>
        <taxon>environmental samples</taxon>
    </lineage>
</organism>
<gene>
    <name evidence="1" type="ORF">HELGO_WM37967</name>
</gene>
<proteinExistence type="predicted"/>
<sequence length="177" mass="20666">MKMKNFIPVVFLAFFLLIGGCKKEVDIPTFGCHDLDSPRSNLNTDYHDSTCVYMYVSEFEITYFEDKSWDPLNPLFDEADIVLKFGDANMDSIYFDSYRITDADATERHTWVAHTQFQLKNQLYAWELHNEATVLFLESDELMTSGLLNPLDFKNDSVIVMTDSIQNTQIKIRYEIR</sequence>
<reference evidence="1" key="1">
    <citation type="submission" date="2020-01" db="EMBL/GenBank/DDBJ databases">
        <authorList>
            <person name="Meier V. D."/>
            <person name="Meier V D."/>
        </authorList>
    </citation>
    <scope>NUCLEOTIDE SEQUENCE</scope>
    <source>
        <strain evidence="1">HLG_WM_MAG_10</strain>
    </source>
</reference>
<dbReference type="PROSITE" id="PS51257">
    <property type="entry name" value="PROKAR_LIPOPROTEIN"/>
    <property type="match status" value="1"/>
</dbReference>
<protein>
    <submittedName>
        <fullName evidence="1">Uncharacterized protein</fullName>
    </submittedName>
</protein>
<dbReference type="AlphaFoldDB" id="A0A6S6SYP8"/>
<evidence type="ECO:0000313" key="1">
    <source>
        <dbReference type="EMBL" id="CAA6811352.1"/>
    </source>
</evidence>
<dbReference type="EMBL" id="CACVAQ010000175">
    <property type="protein sequence ID" value="CAA6811352.1"/>
    <property type="molecule type" value="Genomic_DNA"/>
</dbReference>